<comment type="caution">
    <text evidence="1">The sequence shown here is derived from an EMBL/GenBank/DDBJ whole genome shotgun (WGS) entry which is preliminary data.</text>
</comment>
<keyword evidence="2" id="KW-1185">Reference proteome</keyword>
<protein>
    <submittedName>
        <fullName evidence="1">Uncharacterized protein</fullName>
    </submittedName>
</protein>
<reference evidence="2" key="1">
    <citation type="journal article" date="2016" name="Nat. Biotechnol.">
        <title>Sequencing wild and cultivated cassava and related species reveals extensive interspecific hybridization and genetic diversity.</title>
        <authorList>
            <person name="Bredeson J.V."/>
            <person name="Lyons J.B."/>
            <person name="Prochnik S.E."/>
            <person name="Wu G.A."/>
            <person name="Ha C.M."/>
            <person name="Edsinger-Gonzales E."/>
            <person name="Grimwood J."/>
            <person name="Schmutz J."/>
            <person name="Rabbi I.Y."/>
            <person name="Egesi C."/>
            <person name="Nauluvula P."/>
            <person name="Lebot V."/>
            <person name="Ndunguru J."/>
            <person name="Mkamilo G."/>
            <person name="Bart R.S."/>
            <person name="Setter T.L."/>
            <person name="Gleadow R.M."/>
            <person name="Kulakow P."/>
            <person name="Ferguson M.E."/>
            <person name="Rounsley S."/>
            <person name="Rokhsar D.S."/>
        </authorList>
    </citation>
    <scope>NUCLEOTIDE SEQUENCE [LARGE SCALE GENOMIC DNA]</scope>
    <source>
        <strain evidence="2">cv. AM560-2</strain>
    </source>
</reference>
<organism evidence="1 2">
    <name type="scientific">Manihot esculenta</name>
    <name type="common">Cassava</name>
    <name type="synonym">Jatropha manihot</name>
    <dbReference type="NCBI Taxonomy" id="3983"/>
    <lineage>
        <taxon>Eukaryota</taxon>
        <taxon>Viridiplantae</taxon>
        <taxon>Streptophyta</taxon>
        <taxon>Embryophyta</taxon>
        <taxon>Tracheophyta</taxon>
        <taxon>Spermatophyta</taxon>
        <taxon>Magnoliopsida</taxon>
        <taxon>eudicotyledons</taxon>
        <taxon>Gunneridae</taxon>
        <taxon>Pentapetalae</taxon>
        <taxon>rosids</taxon>
        <taxon>fabids</taxon>
        <taxon>Malpighiales</taxon>
        <taxon>Euphorbiaceae</taxon>
        <taxon>Crotonoideae</taxon>
        <taxon>Manihoteae</taxon>
        <taxon>Manihot</taxon>
    </lineage>
</organism>
<accession>A0ACB7HF77</accession>
<proteinExistence type="predicted"/>
<evidence type="ECO:0000313" key="1">
    <source>
        <dbReference type="EMBL" id="KAG8651328.1"/>
    </source>
</evidence>
<sequence length="311" mass="36027">MTSWPKTDMSVTNRPHFFKIILDDNIHDKKLSIPRKFVRKYGKDLSNPVLLKVPDGRTWQMELIKSDGEVWLQNGWQEFLEYYSLAHGSFLVFEYNKRDCHFNVIIFDKTASEIDYHVNVTNGEIKEPKMIEETETDASVEISDHLMLSRKRKGKSPLPFSQPQKKVKLETPTENTSLHCCGNPVQGNKNPLAHEQSNHPAAIETSKNFTSLNPFFKLIISSGHLTRPIVHVPRNFISNIKKSTKKAKLQVENRWWIVKLTIYPHHNKGQFLSGWSVFVRENSLRKGDVCIFELIDRETALVKVTIFRNAK</sequence>
<dbReference type="EMBL" id="CM004393">
    <property type="protein sequence ID" value="KAG8651328.1"/>
    <property type="molecule type" value="Genomic_DNA"/>
</dbReference>
<dbReference type="Proteomes" id="UP000091857">
    <property type="component" value="Chromosome 7"/>
</dbReference>
<name>A0ACB7HF77_MANES</name>
<evidence type="ECO:0000313" key="2">
    <source>
        <dbReference type="Proteomes" id="UP000091857"/>
    </source>
</evidence>
<gene>
    <name evidence="1" type="ORF">MANES_07G115100v8</name>
</gene>